<dbReference type="Gene3D" id="3.40.50.410">
    <property type="entry name" value="von Willebrand factor, type A domain"/>
    <property type="match status" value="1"/>
</dbReference>
<proteinExistence type="predicted"/>
<dbReference type="SUPFAM" id="SSF53300">
    <property type="entry name" value="vWA-like"/>
    <property type="match status" value="1"/>
</dbReference>
<reference evidence="3 4" key="1">
    <citation type="submission" date="2013-08" db="EMBL/GenBank/DDBJ databases">
        <title>Intrasporangium oryzae NRRL B-24470.</title>
        <authorList>
            <person name="Liu H."/>
            <person name="Wang G."/>
        </authorList>
    </citation>
    <scope>NUCLEOTIDE SEQUENCE [LARGE SCALE GENOMIC DNA]</scope>
    <source>
        <strain evidence="3 4">NRRL B-24470</strain>
    </source>
</reference>
<dbReference type="Proteomes" id="UP000019489">
    <property type="component" value="Unassembled WGS sequence"/>
</dbReference>
<dbReference type="PANTHER" id="PTHR10579">
    <property type="entry name" value="CALCIUM-ACTIVATED CHLORIDE CHANNEL REGULATOR"/>
    <property type="match status" value="1"/>
</dbReference>
<dbReference type="Gene3D" id="2.40.10.10">
    <property type="entry name" value="Trypsin-like serine proteases"/>
    <property type="match status" value="2"/>
</dbReference>
<dbReference type="PROSITE" id="PS50234">
    <property type="entry name" value="VWFA"/>
    <property type="match status" value="1"/>
</dbReference>
<gene>
    <name evidence="3" type="ORF">N865_16745</name>
</gene>
<dbReference type="SMART" id="SM00327">
    <property type="entry name" value="VWA"/>
    <property type="match status" value="1"/>
</dbReference>
<dbReference type="STRING" id="1386089.N865_16745"/>
<keyword evidence="4" id="KW-1185">Reference proteome</keyword>
<dbReference type="eggNOG" id="COG2304">
    <property type="taxonomic scope" value="Bacteria"/>
</dbReference>
<protein>
    <recommendedName>
        <fullName evidence="2">VWFA domain-containing protein</fullName>
    </recommendedName>
</protein>
<sequence>MRFVMLNFDNVALSPGAELRVDLGYGTDTFTSNSGPSFWTRPVDTATLPIKIRIVGGNGSAVLRKFGSGEPDIPPGQTPGTSIGSLTNPDVFLHDSTYQEPIYETRLECNPGFAWRNAACTLPPITDAIHRRVAAATGIIVEVDNDHVSSCSGTLIGADLFLTARHCLTDANHADLLSSSVTFDFATACDGTRPPGHVTRFFKVIEEVAFGVAATGVLQPPSSVDWVVVRLDAPPGALPAPLQIRPAAPMTGETIFTMHHPNGAAKKTQAGTFGGGTITGFDYAGGSSGSALFDANGMLVGGPLSSGAGCGVGYAPASAVRAGLTSPPAPPQPIDAMVVFDRSGSMAAAAPPVGRSKLAEAQDAAALFVQLVRENQGDRIGLVTFSSQVDLVDPPQAAAAAKGVLVGPAPFTTGHVGAITPGGATSIGAGVGNALLALAQSGTHQRAILLLTDGLQNTLPMLEDVEGSLGNTIVNVIGLGSDADLNGPLLTRVAHAHGGHFTRATDGLALRKFFGLSFGNIFESGALVDPEAVLKAGQQSSDPHGFDVCGEERITLVLTWDSEETPLLARLSTPSGKVVSERRIRPVRGRNWAFWRVPLPHAGERDGHWQFTVERLGGGGEFPPPSTDVRYQYLVICAGGPKLVAQPPARRLYTGDPVDLRAGLHYADGTFPSDATVTVHIARPELALGQLTAEAGLRPPQPGADSLDAFHSTLQAIASGSGGHLPVGNTTTQVYLFDDGLHDDGAMEPDGNYNHRVTDLTRVEGTYQFRAIATYGTQCSATREAHWSVHVEPGIDPGRSEVTLVDVAPGAGTLSTGVLVIVPRDVYGNPVGPGRGDLFTVSPMPAVHVVGPVRDRGDGGYEVSVEWDPNLVADPGVLVHQPDRDAVVVSPQPAPRCRHRCHRTDCRRPAGDLLRCLGMDEADISAVHITSVNLRVDLEDSHHPAHPTGKSGTPGCGCS</sequence>
<evidence type="ECO:0000313" key="3">
    <source>
        <dbReference type="EMBL" id="EWT03515.1"/>
    </source>
</evidence>
<dbReference type="EMBL" id="AWSA01000002">
    <property type="protein sequence ID" value="EWT03515.1"/>
    <property type="molecule type" value="Genomic_DNA"/>
</dbReference>
<feature type="domain" description="VWFA" evidence="2">
    <location>
        <begin position="335"/>
        <end position="521"/>
    </location>
</feature>
<dbReference type="Pfam" id="PF13519">
    <property type="entry name" value="VWA_2"/>
    <property type="match status" value="1"/>
</dbReference>
<dbReference type="InterPro" id="IPR043504">
    <property type="entry name" value="Peptidase_S1_PA_chymotrypsin"/>
</dbReference>
<evidence type="ECO:0000256" key="1">
    <source>
        <dbReference type="SAM" id="MobiDB-lite"/>
    </source>
</evidence>
<dbReference type="PANTHER" id="PTHR10579:SF43">
    <property type="entry name" value="ZINC FINGER (C3HC4-TYPE RING FINGER) FAMILY PROTEIN"/>
    <property type="match status" value="1"/>
</dbReference>
<dbReference type="InterPro" id="IPR009003">
    <property type="entry name" value="Peptidase_S1_PA"/>
</dbReference>
<evidence type="ECO:0000313" key="4">
    <source>
        <dbReference type="Proteomes" id="UP000019489"/>
    </source>
</evidence>
<accession>W9GBV2</accession>
<dbReference type="Pfam" id="PF13365">
    <property type="entry name" value="Trypsin_2"/>
    <property type="match status" value="1"/>
</dbReference>
<comment type="caution">
    <text evidence="3">The sequence shown here is derived from an EMBL/GenBank/DDBJ whole genome shotgun (WGS) entry which is preliminary data.</text>
</comment>
<dbReference type="InterPro" id="IPR036465">
    <property type="entry name" value="vWFA_dom_sf"/>
</dbReference>
<feature type="region of interest" description="Disordered" evidence="1">
    <location>
        <begin position="940"/>
        <end position="959"/>
    </location>
</feature>
<dbReference type="AlphaFoldDB" id="W9GBV2"/>
<organism evidence="3 4">
    <name type="scientific">Intrasporangium oryzae NRRL B-24470</name>
    <dbReference type="NCBI Taxonomy" id="1386089"/>
    <lineage>
        <taxon>Bacteria</taxon>
        <taxon>Bacillati</taxon>
        <taxon>Actinomycetota</taxon>
        <taxon>Actinomycetes</taxon>
        <taxon>Micrococcales</taxon>
        <taxon>Intrasporangiaceae</taxon>
        <taxon>Intrasporangium</taxon>
    </lineage>
</organism>
<name>W9GBV2_9MICO</name>
<dbReference type="eggNOG" id="COG3591">
    <property type="taxonomic scope" value="Bacteria"/>
</dbReference>
<dbReference type="InterPro" id="IPR051266">
    <property type="entry name" value="CLCR"/>
</dbReference>
<dbReference type="InterPro" id="IPR002035">
    <property type="entry name" value="VWF_A"/>
</dbReference>
<evidence type="ECO:0000259" key="2">
    <source>
        <dbReference type="PROSITE" id="PS50234"/>
    </source>
</evidence>
<dbReference type="SUPFAM" id="SSF50494">
    <property type="entry name" value="Trypsin-like serine proteases"/>
    <property type="match status" value="1"/>
</dbReference>